<dbReference type="Proteomes" id="UP000663856">
    <property type="component" value="Unassembled WGS sequence"/>
</dbReference>
<keyword evidence="3 7" id="KW-0812">Transmembrane</keyword>
<dbReference type="Proteomes" id="UP000681967">
    <property type="component" value="Unassembled WGS sequence"/>
</dbReference>
<dbReference type="Proteomes" id="UP000681720">
    <property type="component" value="Unassembled WGS sequence"/>
</dbReference>
<keyword evidence="4 7" id="KW-1133">Transmembrane helix</keyword>
<evidence type="ECO:0000313" key="11">
    <source>
        <dbReference type="EMBL" id="CAF2164188.1"/>
    </source>
</evidence>
<gene>
    <name evidence="16" type="ORF">BYL167_LOCUS13063</name>
    <name evidence="8" type="ORF">CJN711_LOCUS22510</name>
    <name evidence="17" type="ORF">GIL414_LOCUS12225</name>
    <name evidence="9" type="ORF">KQP761_LOCUS32063</name>
    <name evidence="10" type="ORF">MBJ925_LOCUS19373</name>
    <name evidence="13" type="ORF">OVN521_LOCUS683</name>
    <name evidence="15" type="ORF">SMN809_LOCUS10866</name>
    <name evidence="14" type="ORF">UXM345_LOCUS1727</name>
    <name evidence="11" type="ORF">WKI299_LOCUS32519</name>
    <name evidence="12" type="ORF">XDN619_LOCUS36675</name>
</gene>
<dbReference type="EMBL" id="CAJNRF010015022">
    <property type="protein sequence ID" value="CAF2164188.1"/>
    <property type="molecule type" value="Genomic_DNA"/>
</dbReference>
<accession>A0A815LZY9</accession>
<comment type="caution">
    <text evidence="8">The sequence shown here is derived from an EMBL/GenBank/DDBJ whole genome shotgun (WGS) entry which is preliminary data.</text>
</comment>
<keyword evidence="19" id="KW-1185">Reference proteome</keyword>
<dbReference type="Proteomes" id="UP000663834">
    <property type="component" value="Unassembled WGS sequence"/>
</dbReference>
<evidence type="ECO:0000313" key="12">
    <source>
        <dbReference type="EMBL" id="CAF2266159.1"/>
    </source>
</evidence>
<dbReference type="PIRSF" id="PIRSF002419">
    <property type="entry name" value="Tetraspanin"/>
    <property type="match status" value="1"/>
</dbReference>
<sequence>MVRLSCGVQITRITLAVLNILFVLFGLAQLGFGIYLKVSKKFDVALSDHINAQIIGGKAIETVGIILIITGIFTILLSVFGCIGALFKNRVFLYLYAIILAILMVLELAAFITLMSSRVRVRDSYQSGLWEVFHDAYDNDRQDIIKQIEGLEIEFECCGVNDSGDYLKLNRTIPDSCYKDKSKQTIFDEGCADAIIDWIWDELPVIGGIVGAIIFIEIFGVIASISLGVAISHYSFGQIYGSV</sequence>
<feature type="disulfide bond" evidence="6">
    <location>
        <begin position="157"/>
        <end position="191"/>
    </location>
</feature>
<protein>
    <recommendedName>
        <fullName evidence="7">Tetraspanin</fullName>
    </recommendedName>
</protein>
<evidence type="ECO:0000313" key="13">
    <source>
        <dbReference type="EMBL" id="CAF3743094.1"/>
    </source>
</evidence>
<dbReference type="InterPro" id="IPR008952">
    <property type="entry name" value="Tetraspanin_EC2_sf"/>
</dbReference>
<evidence type="ECO:0000256" key="1">
    <source>
        <dbReference type="ARBA" id="ARBA00004141"/>
    </source>
</evidence>
<comment type="subcellular location">
    <subcellularLocation>
        <location evidence="1 7">Membrane</location>
        <topology evidence="1 7">Multi-pass membrane protein</topology>
    </subcellularLocation>
</comment>
<proteinExistence type="inferred from homology"/>
<dbReference type="EMBL" id="CAJNOV010010543">
    <property type="protein sequence ID" value="CAF1411002.1"/>
    <property type="molecule type" value="Genomic_DNA"/>
</dbReference>
<comment type="similarity">
    <text evidence="2 7">Belongs to the tetraspanin (TM4SF) family.</text>
</comment>
<dbReference type="Proteomes" id="UP000663842">
    <property type="component" value="Unassembled WGS sequence"/>
</dbReference>
<evidence type="ECO:0000256" key="4">
    <source>
        <dbReference type="ARBA" id="ARBA00022989"/>
    </source>
</evidence>
<evidence type="ECO:0000313" key="9">
    <source>
        <dbReference type="EMBL" id="CAF1661071.1"/>
    </source>
</evidence>
<feature type="transmembrane region" description="Helical" evidence="7">
    <location>
        <begin position="93"/>
        <end position="114"/>
    </location>
</feature>
<dbReference type="Gene3D" id="1.10.1450.10">
    <property type="entry name" value="Tetraspanin"/>
    <property type="match status" value="1"/>
</dbReference>
<dbReference type="EMBL" id="CAJOBH010004425">
    <property type="protein sequence ID" value="CAF3989374.1"/>
    <property type="molecule type" value="Genomic_DNA"/>
</dbReference>
<evidence type="ECO:0000256" key="3">
    <source>
        <dbReference type="ARBA" id="ARBA00022692"/>
    </source>
</evidence>
<keyword evidence="5 7" id="KW-0472">Membrane</keyword>
<dbReference type="Pfam" id="PF00335">
    <property type="entry name" value="Tetraspanin"/>
    <property type="match status" value="1"/>
</dbReference>
<dbReference type="EMBL" id="CAJOBI010003805">
    <property type="protein sequence ID" value="CAF3981173.1"/>
    <property type="molecule type" value="Genomic_DNA"/>
</dbReference>
<dbReference type="SUPFAM" id="SSF48652">
    <property type="entry name" value="Tetraspanin"/>
    <property type="match status" value="1"/>
</dbReference>
<dbReference type="Proteomes" id="UP000663824">
    <property type="component" value="Unassembled WGS sequence"/>
</dbReference>
<evidence type="ECO:0000313" key="17">
    <source>
        <dbReference type="EMBL" id="CAF4009504.1"/>
    </source>
</evidence>
<dbReference type="Proteomes" id="UP000663855">
    <property type="component" value="Unassembled WGS sequence"/>
</dbReference>
<feature type="disulfide bond" evidence="6">
    <location>
        <begin position="158"/>
        <end position="177"/>
    </location>
</feature>
<dbReference type="EMBL" id="CAJNRE010009760">
    <property type="protein sequence ID" value="CAF2085061.1"/>
    <property type="molecule type" value="Genomic_DNA"/>
</dbReference>
<dbReference type="EMBL" id="CAJNRG010018933">
    <property type="protein sequence ID" value="CAF2266159.1"/>
    <property type="molecule type" value="Genomic_DNA"/>
</dbReference>
<dbReference type="GO" id="GO:0005886">
    <property type="term" value="C:plasma membrane"/>
    <property type="evidence" value="ECO:0007669"/>
    <property type="project" value="TreeGrafter"/>
</dbReference>
<evidence type="ECO:0000313" key="10">
    <source>
        <dbReference type="EMBL" id="CAF2085061.1"/>
    </source>
</evidence>
<dbReference type="OrthoDB" id="10033535at2759"/>
<evidence type="ECO:0000256" key="2">
    <source>
        <dbReference type="ARBA" id="ARBA00006840"/>
    </source>
</evidence>
<name>A0A815LZY9_9BILA</name>
<evidence type="ECO:0000313" key="16">
    <source>
        <dbReference type="EMBL" id="CAF3989374.1"/>
    </source>
</evidence>
<feature type="transmembrane region" description="Helical" evidence="7">
    <location>
        <begin position="205"/>
        <end position="231"/>
    </location>
</feature>
<dbReference type="EMBL" id="CAJOBG010000039">
    <property type="protein sequence ID" value="CAF3743094.1"/>
    <property type="molecule type" value="Genomic_DNA"/>
</dbReference>
<keyword evidence="6" id="KW-1015">Disulfide bond</keyword>
<evidence type="ECO:0000256" key="7">
    <source>
        <dbReference type="RuleBase" id="RU361218"/>
    </source>
</evidence>
<dbReference type="Proteomes" id="UP000663887">
    <property type="component" value="Unassembled WGS sequence"/>
</dbReference>
<dbReference type="EMBL" id="CAJOBF010000098">
    <property type="protein sequence ID" value="CAF3746131.1"/>
    <property type="molecule type" value="Genomic_DNA"/>
</dbReference>
<dbReference type="CDD" id="cd03127">
    <property type="entry name" value="tetraspanin_LEL"/>
    <property type="match status" value="1"/>
</dbReference>
<evidence type="ECO:0000313" key="8">
    <source>
        <dbReference type="EMBL" id="CAF1411002.1"/>
    </source>
</evidence>
<dbReference type="EMBL" id="CAJNOW010017868">
    <property type="protein sequence ID" value="CAF1661071.1"/>
    <property type="molecule type" value="Genomic_DNA"/>
</dbReference>
<dbReference type="EMBL" id="CAJOBJ010004731">
    <property type="protein sequence ID" value="CAF4009504.1"/>
    <property type="molecule type" value="Genomic_DNA"/>
</dbReference>
<dbReference type="PANTHER" id="PTHR19282:SF544">
    <property type="entry name" value="TETRASPANIN"/>
    <property type="match status" value="1"/>
</dbReference>
<dbReference type="PANTHER" id="PTHR19282">
    <property type="entry name" value="TETRASPANIN"/>
    <property type="match status" value="1"/>
</dbReference>
<dbReference type="InterPro" id="IPR018499">
    <property type="entry name" value="Tetraspanin/Peripherin"/>
</dbReference>
<reference evidence="8" key="1">
    <citation type="submission" date="2021-02" db="EMBL/GenBank/DDBJ databases">
        <authorList>
            <person name="Nowell W R."/>
        </authorList>
    </citation>
    <scope>NUCLEOTIDE SEQUENCE</scope>
</reference>
<evidence type="ECO:0000313" key="14">
    <source>
        <dbReference type="EMBL" id="CAF3746131.1"/>
    </source>
</evidence>
<dbReference type="Proteomes" id="UP000676336">
    <property type="component" value="Unassembled WGS sequence"/>
</dbReference>
<dbReference type="InterPro" id="IPR000301">
    <property type="entry name" value="Tetraspanin_animals"/>
</dbReference>
<evidence type="ECO:0000256" key="6">
    <source>
        <dbReference type="PIRSR" id="PIRSR002419-1"/>
    </source>
</evidence>
<evidence type="ECO:0000313" key="19">
    <source>
        <dbReference type="Proteomes" id="UP000663866"/>
    </source>
</evidence>
<evidence type="ECO:0000313" key="18">
    <source>
        <dbReference type="Proteomes" id="UP000663855"/>
    </source>
</evidence>
<organism evidence="8 18">
    <name type="scientific">Rotaria magnacalcarata</name>
    <dbReference type="NCBI Taxonomy" id="392030"/>
    <lineage>
        <taxon>Eukaryota</taxon>
        <taxon>Metazoa</taxon>
        <taxon>Spiralia</taxon>
        <taxon>Gnathifera</taxon>
        <taxon>Rotifera</taxon>
        <taxon>Eurotatoria</taxon>
        <taxon>Bdelloidea</taxon>
        <taxon>Philodinida</taxon>
        <taxon>Philodinidae</taxon>
        <taxon>Rotaria</taxon>
    </lineage>
</organism>
<feature type="transmembrane region" description="Helical" evidence="7">
    <location>
        <begin position="12"/>
        <end position="36"/>
    </location>
</feature>
<dbReference type="PRINTS" id="PR00259">
    <property type="entry name" value="TMFOUR"/>
</dbReference>
<feature type="transmembrane region" description="Helical" evidence="7">
    <location>
        <begin position="63"/>
        <end position="87"/>
    </location>
</feature>
<dbReference type="AlphaFoldDB" id="A0A815LZY9"/>
<evidence type="ECO:0000313" key="15">
    <source>
        <dbReference type="EMBL" id="CAF3981173.1"/>
    </source>
</evidence>
<evidence type="ECO:0000256" key="5">
    <source>
        <dbReference type="ARBA" id="ARBA00023136"/>
    </source>
</evidence>
<dbReference type="Proteomes" id="UP000663866">
    <property type="component" value="Unassembled WGS sequence"/>
</dbReference>